<dbReference type="PANTHER" id="PTHR37042">
    <property type="entry name" value="OUTER MEMBRANE PROTEIN RV1973"/>
    <property type="match status" value="1"/>
</dbReference>
<dbReference type="RefSeq" id="WP_146828736.1">
    <property type="nucleotide sequence ID" value="NZ_BAAAYQ010000001.1"/>
</dbReference>
<keyword evidence="4" id="KW-1185">Reference proteome</keyword>
<accession>A0A512HYU2</accession>
<dbReference type="OrthoDB" id="3829670at2"/>
<dbReference type="EMBL" id="BJZQ01000024">
    <property type="protein sequence ID" value="GEO90619.1"/>
    <property type="molecule type" value="Genomic_DNA"/>
</dbReference>
<sequence>MSLRRPRARTALAVLAACAVVFALVSLLVVQRAEAAAQDQADAQDAAVAAASKALPEMLGYEHASIADDLEAATEVMTKKFAKKYSELAPQLIATADQRQIDVVATVRTIAALECGQECSTSQVRVLAFVDQNRTIAAKPGSPAALSVVLEMKKVDGDWLVNDLTTS</sequence>
<dbReference type="PANTHER" id="PTHR37042:SF4">
    <property type="entry name" value="OUTER MEMBRANE PROTEIN RV1973"/>
    <property type="match status" value="1"/>
</dbReference>
<keyword evidence="2" id="KW-0472">Membrane</keyword>
<evidence type="ECO:0000313" key="4">
    <source>
        <dbReference type="Proteomes" id="UP000321769"/>
    </source>
</evidence>
<evidence type="ECO:0000256" key="1">
    <source>
        <dbReference type="ARBA" id="ARBA00004370"/>
    </source>
</evidence>
<evidence type="ECO:0008006" key="5">
    <source>
        <dbReference type="Google" id="ProtNLM"/>
    </source>
</evidence>
<evidence type="ECO:0000256" key="2">
    <source>
        <dbReference type="ARBA" id="ARBA00023136"/>
    </source>
</evidence>
<protein>
    <recommendedName>
        <fullName evidence="5">Mce-associated membrane protein</fullName>
    </recommendedName>
</protein>
<organism evidence="3 4">
    <name type="scientific">Aeromicrobium flavum</name>
    <dbReference type="NCBI Taxonomy" id="416568"/>
    <lineage>
        <taxon>Bacteria</taxon>
        <taxon>Bacillati</taxon>
        <taxon>Actinomycetota</taxon>
        <taxon>Actinomycetes</taxon>
        <taxon>Propionibacteriales</taxon>
        <taxon>Nocardioidaceae</taxon>
        <taxon>Aeromicrobium</taxon>
    </lineage>
</organism>
<comment type="subcellular location">
    <subcellularLocation>
        <location evidence="1">Membrane</location>
    </subcellularLocation>
</comment>
<proteinExistence type="predicted"/>
<name>A0A512HYU2_9ACTN</name>
<evidence type="ECO:0000313" key="3">
    <source>
        <dbReference type="EMBL" id="GEO90619.1"/>
    </source>
</evidence>
<dbReference type="GO" id="GO:0016020">
    <property type="term" value="C:membrane"/>
    <property type="evidence" value="ECO:0007669"/>
    <property type="project" value="UniProtKB-SubCell"/>
</dbReference>
<dbReference type="Proteomes" id="UP000321769">
    <property type="component" value="Unassembled WGS sequence"/>
</dbReference>
<reference evidence="3 4" key="1">
    <citation type="submission" date="2019-07" db="EMBL/GenBank/DDBJ databases">
        <title>Whole genome shotgun sequence of Aeromicrobium flavum NBRC 107625.</title>
        <authorList>
            <person name="Hosoyama A."/>
            <person name="Uohara A."/>
            <person name="Ohji S."/>
            <person name="Ichikawa N."/>
        </authorList>
    </citation>
    <scope>NUCLEOTIDE SEQUENCE [LARGE SCALE GENOMIC DNA]</scope>
    <source>
        <strain evidence="3 4">NBRC 107625</strain>
    </source>
</reference>
<dbReference type="AlphaFoldDB" id="A0A512HYU2"/>
<comment type="caution">
    <text evidence="3">The sequence shown here is derived from an EMBL/GenBank/DDBJ whole genome shotgun (WGS) entry which is preliminary data.</text>
</comment>
<gene>
    <name evidence="3" type="ORF">AFL01nite_29460</name>
</gene>